<dbReference type="InterPro" id="IPR036282">
    <property type="entry name" value="Glutathione-S-Trfase_C_sf"/>
</dbReference>
<gene>
    <name evidence="3" type="ORF">EJ08DRAFT_662734</name>
</gene>
<dbReference type="InterPro" id="IPR040079">
    <property type="entry name" value="Glutathione_S-Trfase"/>
</dbReference>
<dbReference type="PROSITE" id="PS50405">
    <property type="entry name" value="GST_CTER"/>
    <property type="match status" value="1"/>
</dbReference>
<dbReference type="InterPro" id="IPR004046">
    <property type="entry name" value="GST_C"/>
</dbReference>
<proteinExistence type="predicted"/>
<dbReference type="InterPro" id="IPR010987">
    <property type="entry name" value="Glutathione-S-Trfase_C-like"/>
</dbReference>
<dbReference type="Pfam" id="PF00043">
    <property type="entry name" value="GST_C"/>
    <property type="match status" value="1"/>
</dbReference>
<dbReference type="InterPro" id="IPR004045">
    <property type="entry name" value="Glutathione_S-Trfase_N"/>
</dbReference>
<dbReference type="AlphaFoldDB" id="A0A9P4TW59"/>
<dbReference type="InterPro" id="IPR036249">
    <property type="entry name" value="Thioredoxin-like_sf"/>
</dbReference>
<dbReference type="PANTHER" id="PTHR43968">
    <property type="match status" value="1"/>
</dbReference>
<dbReference type="Gene3D" id="3.40.30.10">
    <property type="entry name" value="Glutaredoxin"/>
    <property type="match status" value="1"/>
</dbReference>
<evidence type="ECO:0000313" key="3">
    <source>
        <dbReference type="EMBL" id="KAF2427669.1"/>
    </source>
</evidence>
<feature type="domain" description="GST C-terminal" evidence="2">
    <location>
        <begin position="89"/>
        <end position="221"/>
    </location>
</feature>
<dbReference type="Proteomes" id="UP000800235">
    <property type="component" value="Unassembled WGS sequence"/>
</dbReference>
<dbReference type="PROSITE" id="PS50404">
    <property type="entry name" value="GST_NTER"/>
    <property type="match status" value="1"/>
</dbReference>
<sequence length="221" mass="25254">MAKLTLLSATPSPYARKNCIAMLEKGIEFDIRNEIPWHAATETPKYNPLEKLPVLLFDDGTPPVYESWLIQEYIVTKYAHQGPRLMPSNIDAQFLCRQIQAMADGACDAVGLLFWEQGRGKMRSPEWEARQLRKVYNVITALDEKRKKVGNGEFLVANELTIADIAAGAFLGLVDLVEWKYGFVVWKEKHPDLVAYFEMLEERPSFKKTKPVMFEITEKVA</sequence>
<organism evidence="3 4">
    <name type="scientific">Tothia fuscella</name>
    <dbReference type="NCBI Taxonomy" id="1048955"/>
    <lineage>
        <taxon>Eukaryota</taxon>
        <taxon>Fungi</taxon>
        <taxon>Dikarya</taxon>
        <taxon>Ascomycota</taxon>
        <taxon>Pezizomycotina</taxon>
        <taxon>Dothideomycetes</taxon>
        <taxon>Pleosporomycetidae</taxon>
        <taxon>Venturiales</taxon>
        <taxon>Cylindrosympodiaceae</taxon>
        <taxon>Tothia</taxon>
    </lineage>
</organism>
<dbReference type="SUPFAM" id="SSF52833">
    <property type="entry name" value="Thioredoxin-like"/>
    <property type="match status" value="1"/>
</dbReference>
<evidence type="ECO:0000313" key="4">
    <source>
        <dbReference type="Proteomes" id="UP000800235"/>
    </source>
</evidence>
<dbReference type="Pfam" id="PF13409">
    <property type="entry name" value="GST_N_2"/>
    <property type="match status" value="1"/>
</dbReference>
<feature type="domain" description="GST N-terminal" evidence="1">
    <location>
        <begin position="2"/>
        <end position="82"/>
    </location>
</feature>
<dbReference type="SFLD" id="SFLDG00358">
    <property type="entry name" value="Main_(cytGST)"/>
    <property type="match status" value="1"/>
</dbReference>
<dbReference type="PANTHER" id="PTHR43968:SF6">
    <property type="entry name" value="GLUTATHIONE S-TRANSFERASE OMEGA"/>
    <property type="match status" value="1"/>
</dbReference>
<reference evidence="3" key="1">
    <citation type="journal article" date="2020" name="Stud. Mycol.">
        <title>101 Dothideomycetes genomes: a test case for predicting lifestyles and emergence of pathogens.</title>
        <authorList>
            <person name="Haridas S."/>
            <person name="Albert R."/>
            <person name="Binder M."/>
            <person name="Bloem J."/>
            <person name="Labutti K."/>
            <person name="Salamov A."/>
            <person name="Andreopoulos B."/>
            <person name="Baker S."/>
            <person name="Barry K."/>
            <person name="Bills G."/>
            <person name="Bluhm B."/>
            <person name="Cannon C."/>
            <person name="Castanera R."/>
            <person name="Culley D."/>
            <person name="Daum C."/>
            <person name="Ezra D."/>
            <person name="Gonzalez J."/>
            <person name="Henrissat B."/>
            <person name="Kuo A."/>
            <person name="Liang C."/>
            <person name="Lipzen A."/>
            <person name="Lutzoni F."/>
            <person name="Magnuson J."/>
            <person name="Mondo S."/>
            <person name="Nolan M."/>
            <person name="Ohm R."/>
            <person name="Pangilinan J."/>
            <person name="Park H.-J."/>
            <person name="Ramirez L."/>
            <person name="Alfaro M."/>
            <person name="Sun H."/>
            <person name="Tritt A."/>
            <person name="Yoshinaga Y."/>
            <person name="Zwiers L.-H."/>
            <person name="Turgeon B."/>
            <person name="Goodwin S."/>
            <person name="Spatafora J."/>
            <person name="Crous P."/>
            <person name="Grigoriev I."/>
        </authorList>
    </citation>
    <scope>NUCLEOTIDE SEQUENCE</scope>
    <source>
        <strain evidence="3">CBS 130266</strain>
    </source>
</reference>
<dbReference type="Gene3D" id="1.20.1050.10">
    <property type="match status" value="1"/>
</dbReference>
<comment type="caution">
    <text evidence="3">The sequence shown here is derived from an EMBL/GenBank/DDBJ whole genome shotgun (WGS) entry which is preliminary data.</text>
</comment>
<dbReference type="GO" id="GO:0005737">
    <property type="term" value="C:cytoplasm"/>
    <property type="evidence" value="ECO:0007669"/>
    <property type="project" value="TreeGrafter"/>
</dbReference>
<dbReference type="EMBL" id="MU007058">
    <property type="protein sequence ID" value="KAF2427669.1"/>
    <property type="molecule type" value="Genomic_DNA"/>
</dbReference>
<dbReference type="SFLD" id="SFLDS00019">
    <property type="entry name" value="Glutathione_Transferase_(cytos"/>
    <property type="match status" value="1"/>
</dbReference>
<name>A0A9P4TW59_9PEZI</name>
<dbReference type="InterPro" id="IPR050983">
    <property type="entry name" value="GST_Omega/HSP26"/>
</dbReference>
<protein>
    <submittedName>
        <fullName evidence="3">Glutathione S-transferase</fullName>
    </submittedName>
</protein>
<dbReference type="OrthoDB" id="249703at2759"/>
<evidence type="ECO:0000259" key="1">
    <source>
        <dbReference type="PROSITE" id="PS50404"/>
    </source>
</evidence>
<accession>A0A9P4TW59</accession>
<keyword evidence="4" id="KW-1185">Reference proteome</keyword>
<dbReference type="SUPFAM" id="SSF47616">
    <property type="entry name" value="GST C-terminal domain-like"/>
    <property type="match status" value="1"/>
</dbReference>
<evidence type="ECO:0000259" key="2">
    <source>
        <dbReference type="PROSITE" id="PS50405"/>
    </source>
</evidence>